<reference evidence="13 14" key="1">
    <citation type="journal article" date="2010" name="Science">
        <title>Genomic comparison of the ants Camponotus floridanus and Harpegnathos saltator.</title>
        <authorList>
            <person name="Bonasio R."/>
            <person name="Zhang G."/>
            <person name="Ye C."/>
            <person name="Mutti N.S."/>
            <person name="Fang X."/>
            <person name="Qin N."/>
            <person name="Donahue G."/>
            <person name="Yang P."/>
            <person name="Li Q."/>
            <person name="Li C."/>
            <person name="Zhang P."/>
            <person name="Huang Z."/>
            <person name="Berger S.L."/>
            <person name="Reinberg D."/>
            <person name="Wang J."/>
            <person name="Liebig J."/>
        </authorList>
    </citation>
    <scope>NUCLEOTIDE SEQUENCE [LARGE SCALE GENOMIC DNA]</scope>
    <source>
        <strain evidence="14">C129</strain>
    </source>
</reference>
<evidence type="ECO:0000313" key="14">
    <source>
        <dbReference type="Proteomes" id="UP000000311"/>
    </source>
</evidence>
<dbReference type="STRING" id="104421.E2A9F7"/>
<evidence type="ECO:0000256" key="3">
    <source>
        <dbReference type="ARBA" id="ARBA00022448"/>
    </source>
</evidence>
<evidence type="ECO:0000259" key="12">
    <source>
        <dbReference type="Pfam" id="PF02320"/>
    </source>
</evidence>
<dbReference type="FunCoup" id="E2A9F7">
    <property type="interactions" value="210"/>
</dbReference>
<keyword evidence="6 10" id="KW-0249">Electron transport</keyword>
<gene>
    <name evidence="13" type="ORF">EAG_04757</name>
</gene>
<evidence type="ECO:0000256" key="1">
    <source>
        <dbReference type="ARBA" id="ARBA00004137"/>
    </source>
</evidence>
<dbReference type="GO" id="GO:0005743">
    <property type="term" value="C:mitochondrial inner membrane"/>
    <property type="evidence" value="ECO:0007669"/>
    <property type="project" value="UniProtKB-SubCell"/>
</dbReference>
<dbReference type="GO" id="GO:0006122">
    <property type="term" value="P:mitochondrial electron transport, ubiquinol to cytochrome c"/>
    <property type="evidence" value="ECO:0007669"/>
    <property type="project" value="InterPro"/>
</dbReference>
<dbReference type="InterPro" id="IPR036811">
    <property type="entry name" value="Ubol_cytC_Rdtase_hinge_dom_sf"/>
</dbReference>
<keyword evidence="5 10" id="KW-0999">Mitochondrion inner membrane</keyword>
<keyword evidence="14" id="KW-1185">Reference proteome</keyword>
<comment type="similarity">
    <text evidence="2 10">Belongs to the UQCRH/QCR6 family.</text>
</comment>
<evidence type="ECO:0000256" key="6">
    <source>
        <dbReference type="ARBA" id="ARBA00022982"/>
    </source>
</evidence>
<evidence type="ECO:0000256" key="7">
    <source>
        <dbReference type="ARBA" id="ARBA00023128"/>
    </source>
</evidence>
<evidence type="ECO:0000256" key="9">
    <source>
        <dbReference type="ARBA" id="ARBA00023157"/>
    </source>
</evidence>
<dbReference type="Proteomes" id="UP000000311">
    <property type="component" value="Unassembled WGS sequence"/>
</dbReference>
<dbReference type="PIRSF" id="PIRSF000019">
    <property type="entry name" value="Bc1_11K"/>
    <property type="match status" value="1"/>
</dbReference>
<comment type="subcellular location">
    <subcellularLocation>
        <location evidence="1">Mitochondrion inner membrane</location>
        <topology evidence="1">Peripheral membrane protein</topology>
        <orientation evidence="1">Intermembrane side</orientation>
    </subcellularLocation>
</comment>
<dbReference type="InterPro" id="IPR003422">
    <property type="entry name" value="Cyt_b-c1_6"/>
</dbReference>
<dbReference type="PANTHER" id="PTHR15336">
    <property type="entry name" value="UBIQUINOL-CYTOCHROME C REDUCTASE COMPLEX 7.8 KDA PROTEIN"/>
    <property type="match status" value="1"/>
</dbReference>
<dbReference type="FunFam" id="1.10.287.20:FF:000001">
    <property type="entry name" value="Cytochrome b-c1 complex subunit 6"/>
    <property type="match status" value="1"/>
</dbReference>
<evidence type="ECO:0000256" key="11">
    <source>
        <dbReference type="PIRSR" id="PIRSR000019-1"/>
    </source>
</evidence>
<feature type="disulfide bond" evidence="11">
    <location>
        <begin position="34"/>
        <end position="78"/>
    </location>
</feature>
<sequence length="88" mass="10237">MPIIDFFKRYLPIVKADDGEEELVDPQKVLREQCSQEEKCSNLQKKLTTCNDRVNSRSHTEETCLEELIDYVQCVDHCAAKTLFSKLK</sequence>
<dbReference type="EMBL" id="GL437855">
    <property type="protein sequence ID" value="EFN69930.1"/>
    <property type="molecule type" value="Genomic_DNA"/>
</dbReference>
<evidence type="ECO:0000313" key="13">
    <source>
        <dbReference type="EMBL" id="EFN69930.1"/>
    </source>
</evidence>
<evidence type="ECO:0000256" key="2">
    <source>
        <dbReference type="ARBA" id="ARBA00006498"/>
    </source>
</evidence>
<name>E2A9F7_CAMFO</name>
<keyword evidence="3 10" id="KW-0813">Transport</keyword>
<dbReference type="KEGG" id="cfo:105249863"/>
<dbReference type="OrthoDB" id="405848at2759"/>
<evidence type="ECO:0000256" key="4">
    <source>
        <dbReference type="ARBA" id="ARBA00022660"/>
    </source>
</evidence>
<feature type="domain" description="Ubiquinol-cytochrome C reductase hinge" evidence="12">
    <location>
        <begin position="25"/>
        <end position="88"/>
    </location>
</feature>
<dbReference type="PANTHER" id="PTHR15336:SF0">
    <property type="entry name" value="CYTOCHROME B-C1 COMPLEX SUBUNIT 6, MITOCHONDRIAL"/>
    <property type="match status" value="1"/>
</dbReference>
<accession>E2A9F7</accession>
<keyword evidence="7 10" id="KW-0496">Mitochondrion</keyword>
<protein>
    <recommendedName>
        <fullName evidence="10">Cytochrome b-c1 complex subunit 6</fullName>
    </recommendedName>
</protein>
<dbReference type="Pfam" id="PF02320">
    <property type="entry name" value="UCR_hinge"/>
    <property type="match status" value="1"/>
</dbReference>
<dbReference type="SUPFAM" id="SSF81531">
    <property type="entry name" value="Non-heme 11 kDa protein of cytochrome bc1 complex (Ubiquinol-cytochrome c reductase)"/>
    <property type="match status" value="1"/>
</dbReference>
<dbReference type="InParanoid" id="E2A9F7"/>
<feature type="disulfide bond" evidence="11">
    <location>
        <begin position="50"/>
        <end position="64"/>
    </location>
</feature>
<comment type="function">
    <text evidence="10">Component of the ubiquinol-cytochrome c oxidoreductase, a multisubunit transmembrane complex that is part of the mitochondrial electron transport chain which drives oxidative phosphorylation.</text>
</comment>
<dbReference type="Gene3D" id="1.10.287.20">
    <property type="entry name" value="Ubiquinol-cytochrome C reductase hinge domain"/>
    <property type="match status" value="1"/>
</dbReference>
<organism evidence="14">
    <name type="scientific">Camponotus floridanus</name>
    <name type="common">Florida carpenter ant</name>
    <dbReference type="NCBI Taxonomy" id="104421"/>
    <lineage>
        <taxon>Eukaryota</taxon>
        <taxon>Metazoa</taxon>
        <taxon>Ecdysozoa</taxon>
        <taxon>Arthropoda</taxon>
        <taxon>Hexapoda</taxon>
        <taxon>Insecta</taxon>
        <taxon>Pterygota</taxon>
        <taxon>Neoptera</taxon>
        <taxon>Endopterygota</taxon>
        <taxon>Hymenoptera</taxon>
        <taxon>Apocrita</taxon>
        <taxon>Aculeata</taxon>
        <taxon>Formicoidea</taxon>
        <taxon>Formicidae</taxon>
        <taxon>Formicinae</taxon>
        <taxon>Camponotus</taxon>
    </lineage>
</organism>
<dbReference type="InterPro" id="IPR023184">
    <property type="entry name" value="Ubol_cytC_Rdtase_hinge_dom"/>
</dbReference>
<evidence type="ECO:0000256" key="5">
    <source>
        <dbReference type="ARBA" id="ARBA00022792"/>
    </source>
</evidence>
<keyword evidence="4 10" id="KW-0679">Respiratory chain</keyword>
<keyword evidence="8 10" id="KW-0472">Membrane</keyword>
<proteinExistence type="inferred from homology"/>
<keyword evidence="9 11" id="KW-1015">Disulfide bond</keyword>
<dbReference type="OMA" id="NTCNDRV"/>
<evidence type="ECO:0000256" key="8">
    <source>
        <dbReference type="ARBA" id="ARBA00023136"/>
    </source>
</evidence>
<evidence type="ECO:0000256" key="10">
    <source>
        <dbReference type="PIRNR" id="PIRNR000019"/>
    </source>
</evidence>
<dbReference type="AlphaFoldDB" id="E2A9F7"/>